<dbReference type="CDD" id="cd02439">
    <property type="entry name" value="DMB-PRT_CobT"/>
    <property type="match status" value="1"/>
</dbReference>
<keyword evidence="13" id="KW-1185">Reference proteome</keyword>
<dbReference type="InterPro" id="IPR003200">
    <property type="entry name" value="Nict_dMeBzImd_PRibTrfase"/>
</dbReference>
<keyword evidence="8 11" id="KW-0808">Transferase</keyword>
<dbReference type="Pfam" id="PF02277">
    <property type="entry name" value="DBI_PRT"/>
    <property type="match status" value="1"/>
</dbReference>
<dbReference type="EMBL" id="CP003273">
    <property type="protein sequence ID" value="AGL00953.1"/>
    <property type="molecule type" value="Genomic_DNA"/>
</dbReference>
<dbReference type="UniPathway" id="UPA00061">
    <property type="reaction ID" value="UER00516"/>
</dbReference>
<dbReference type="STRING" id="767817.Desgi_1456"/>
<dbReference type="GO" id="GO:0009236">
    <property type="term" value="P:cobalamin biosynthetic process"/>
    <property type="evidence" value="ECO:0007669"/>
    <property type="project" value="UniProtKB-UniRule"/>
</dbReference>
<dbReference type="InterPro" id="IPR036087">
    <property type="entry name" value="Nict_dMeBzImd_PRibTrfase_sf"/>
</dbReference>
<evidence type="ECO:0000256" key="8">
    <source>
        <dbReference type="ARBA" id="ARBA00022679"/>
    </source>
</evidence>
<dbReference type="FunFam" id="3.40.50.10210:FF:000001">
    <property type="entry name" value="Nicotinate-nucleotide--dimethylbenzimidazole phosphoribosyltransferase"/>
    <property type="match status" value="1"/>
</dbReference>
<dbReference type="InterPro" id="IPR017846">
    <property type="entry name" value="Nict_dMeBzImd_PRibTrfase_bact"/>
</dbReference>
<evidence type="ECO:0000256" key="4">
    <source>
        <dbReference type="ARBA" id="ARBA00011991"/>
    </source>
</evidence>
<evidence type="ECO:0000256" key="2">
    <source>
        <dbReference type="ARBA" id="ARBA00005049"/>
    </source>
</evidence>
<accession>R4KCP9</accession>
<sequence length="357" mass="36845">MLLTETVNKIGVLDQQAMAKAKERLDNLIKPPGSLGQLERVAVRLAGISGQPRPHIGKRVVIVMAGDHGVVDEGVSAAPRDVTWQMLPTFIKGVAGIGVLARHAGASITVVDVGVAADVDIPGVLKRRVRAGTGNIAAGPAMTREEAVAALEVGIDVALAEIAGGATLLALGDMGIGNTTPSSAILAVLGGYSAGEVTGRGTMINDEVLEKKRQAVARALEINRPNPFDGVDVLAKVGGLEIAGLAGVVLGCASKRVPVLVDGFITAAAALIAAAIKPEAKNYMLASHLSGEHGHGLMLELLGLTPMLHMGMRLGEGTGAALAMHIIDAACRVLDEMVTFEEAGVMDMEEEMLHKED</sequence>
<evidence type="ECO:0000256" key="1">
    <source>
        <dbReference type="ARBA" id="ARBA00002197"/>
    </source>
</evidence>
<dbReference type="KEGG" id="dgi:Desgi_1456"/>
<organism evidence="12 13">
    <name type="scientific">Desulfoscipio gibsoniae DSM 7213</name>
    <dbReference type="NCBI Taxonomy" id="767817"/>
    <lineage>
        <taxon>Bacteria</taxon>
        <taxon>Bacillati</taxon>
        <taxon>Bacillota</taxon>
        <taxon>Clostridia</taxon>
        <taxon>Eubacteriales</taxon>
        <taxon>Desulfallaceae</taxon>
        <taxon>Desulfoscipio</taxon>
    </lineage>
</organism>
<dbReference type="HAMAP" id="MF_00230">
    <property type="entry name" value="CobT"/>
    <property type="match status" value="1"/>
</dbReference>
<dbReference type="AlphaFoldDB" id="R4KCP9"/>
<comment type="catalytic activity">
    <reaction evidence="10 11">
        <text>5,6-dimethylbenzimidazole + nicotinate beta-D-ribonucleotide = alpha-ribazole 5'-phosphate + nicotinate + H(+)</text>
        <dbReference type="Rhea" id="RHEA:11196"/>
        <dbReference type="ChEBI" id="CHEBI:15378"/>
        <dbReference type="ChEBI" id="CHEBI:15890"/>
        <dbReference type="ChEBI" id="CHEBI:32544"/>
        <dbReference type="ChEBI" id="CHEBI:57502"/>
        <dbReference type="ChEBI" id="CHEBI:57918"/>
        <dbReference type="EC" id="2.4.2.21"/>
    </reaction>
</comment>
<dbReference type="GO" id="GO:0008939">
    <property type="term" value="F:nicotinate-nucleotide-dimethylbenzimidazole phosphoribosyltransferase activity"/>
    <property type="evidence" value="ECO:0007669"/>
    <property type="project" value="UniProtKB-UniRule"/>
</dbReference>
<comment type="pathway">
    <text evidence="2 11">Nucleoside biosynthesis; alpha-ribazole biosynthesis; alpha-ribazole from 5,6-dimethylbenzimidazole: step 1/2.</text>
</comment>
<evidence type="ECO:0000313" key="13">
    <source>
        <dbReference type="Proteomes" id="UP000013520"/>
    </source>
</evidence>
<evidence type="ECO:0000256" key="7">
    <source>
        <dbReference type="ARBA" id="ARBA00022676"/>
    </source>
</evidence>
<dbReference type="SUPFAM" id="SSF52733">
    <property type="entry name" value="Nicotinate mononucleotide:5,6-dimethylbenzimidazole phosphoribosyltransferase (CobT)"/>
    <property type="match status" value="1"/>
</dbReference>
<dbReference type="EC" id="2.4.2.21" evidence="4 11"/>
<dbReference type="PANTHER" id="PTHR43463">
    <property type="entry name" value="NICOTINATE-NUCLEOTIDE--DIMETHYLBENZIMIDAZOLE PHOSPHORIBOSYLTRANSFERASE"/>
    <property type="match status" value="1"/>
</dbReference>
<evidence type="ECO:0000256" key="9">
    <source>
        <dbReference type="ARBA" id="ARBA00030686"/>
    </source>
</evidence>
<dbReference type="Gene3D" id="3.40.50.10210">
    <property type="match status" value="1"/>
</dbReference>
<dbReference type="OrthoDB" id="9781491at2"/>
<protein>
    <recommendedName>
        <fullName evidence="5 11">Nicotinate-nucleotide--dimethylbenzimidazole phosphoribosyltransferase</fullName>
        <shortName evidence="11">NN:DBI PRT</shortName>
        <ecNumber evidence="4 11">2.4.2.21</ecNumber>
    </recommendedName>
    <alternativeName>
        <fullName evidence="9 11">N(1)-alpha-phosphoribosyltransferase</fullName>
    </alternativeName>
</protein>
<gene>
    <name evidence="11" type="primary">cobT</name>
    <name evidence="12" type="ORF">Desgi_1456</name>
</gene>
<dbReference type="RefSeq" id="WP_006522743.1">
    <property type="nucleotide sequence ID" value="NC_021184.1"/>
</dbReference>
<comment type="similarity">
    <text evidence="3 11">Belongs to the CobT family.</text>
</comment>
<keyword evidence="6 11" id="KW-0169">Cobalamin biosynthesis</keyword>
<evidence type="ECO:0000256" key="5">
    <source>
        <dbReference type="ARBA" id="ARBA00015486"/>
    </source>
</evidence>
<name>R4KCP9_9FIRM</name>
<dbReference type="eggNOG" id="COG2038">
    <property type="taxonomic scope" value="Bacteria"/>
</dbReference>
<feature type="active site" description="Proton acceptor" evidence="11">
    <location>
        <position position="316"/>
    </location>
</feature>
<evidence type="ECO:0000256" key="11">
    <source>
        <dbReference type="HAMAP-Rule" id="MF_00230"/>
    </source>
</evidence>
<evidence type="ECO:0000256" key="6">
    <source>
        <dbReference type="ARBA" id="ARBA00022573"/>
    </source>
</evidence>
<evidence type="ECO:0000256" key="3">
    <source>
        <dbReference type="ARBA" id="ARBA00007110"/>
    </source>
</evidence>
<dbReference type="HOGENOM" id="CLU_002982_0_0_9"/>
<dbReference type="NCBIfam" id="TIGR03160">
    <property type="entry name" value="cobT_DBIPRT"/>
    <property type="match status" value="1"/>
</dbReference>
<evidence type="ECO:0000313" key="12">
    <source>
        <dbReference type="EMBL" id="AGL00953.1"/>
    </source>
</evidence>
<keyword evidence="7 11" id="KW-0328">Glycosyltransferase</keyword>
<dbReference type="PANTHER" id="PTHR43463:SF1">
    <property type="entry name" value="NICOTINATE-NUCLEOTIDE--DIMETHYLBENZIMIDAZOLE PHOSPHORIBOSYLTRANSFERASE"/>
    <property type="match status" value="1"/>
</dbReference>
<dbReference type="Gene3D" id="1.10.1610.10">
    <property type="match status" value="1"/>
</dbReference>
<dbReference type="NCBIfam" id="NF000996">
    <property type="entry name" value="PRK00105.1"/>
    <property type="match status" value="1"/>
</dbReference>
<dbReference type="InterPro" id="IPR023195">
    <property type="entry name" value="Nict_dMeBzImd_PRibTrfase_N"/>
</dbReference>
<reference evidence="12 13" key="1">
    <citation type="submission" date="2012-01" db="EMBL/GenBank/DDBJ databases">
        <title>Complete sequence of Desulfotomaculum gibsoniae DSM 7213.</title>
        <authorList>
            <consortium name="US DOE Joint Genome Institute"/>
            <person name="Lucas S."/>
            <person name="Han J."/>
            <person name="Lapidus A."/>
            <person name="Cheng J.-F."/>
            <person name="Goodwin L."/>
            <person name="Pitluck S."/>
            <person name="Peters L."/>
            <person name="Ovchinnikova G."/>
            <person name="Teshima H."/>
            <person name="Detter J.C."/>
            <person name="Han C."/>
            <person name="Tapia R."/>
            <person name="Land M."/>
            <person name="Hauser L."/>
            <person name="Kyrpides N."/>
            <person name="Ivanova N."/>
            <person name="Pagani I."/>
            <person name="Parshina S."/>
            <person name="Plugge C."/>
            <person name="Muyzer G."/>
            <person name="Kuever J."/>
            <person name="Ivanova A."/>
            <person name="Nazina T."/>
            <person name="Klenk H.-P."/>
            <person name="Brambilla E."/>
            <person name="Spring S."/>
            <person name="Stams A.F."/>
            <person name="Woyke T."/>
        </authorList>
    </citation>
    <scope>NUCLEOTIDE SEQUENCE [LARGE SCALE GENOMIC DNA]</scope>
    <source>
        <strain evidence="12 13">DSM 7213</strain>
    </source>
</reference>
<comment type="function">
    <text evidence="1 11">Catalyzes the synthesis of alpha-ribazole-5'-phosphate from nicotinate mononucleotide (NAMN) and 5,6-dimethylbenzimidazole (DMB).</text>
</comment>
<evidence type="ECO:0000256" key="10">
    <source>
        <dbReference type="ARBA" id="ARBA00047340"/>
    </source>
</evidence>
<proteinExistence type="inferred from homology"/>
<dbReference type="Proteomes" id="UP000013520">
    <property type="component" value="Chromosome"/>
</dbReference>